<accession>A0ABN0WC94</accession>
<name>A0ABN0WC94_9ACTN</name>
<evidence type="ECO:0000313" key="3">
    <source>
        <dbReference type="Proteomes" id="UP001500063"/>
    </source>
</evidence>
<keyword evidence="3" id="KW-1185">Reference proteome</keyword>
<dbReference type="Proteomes" id="UP001500063">
    <property type="component" value="Unassembled WGS sequence"/>
</dbReference>
<feature type="region of interest" description="Disordered" evidence="1">
    <location>
        <begin position="1"/>
        <end position="23"/>
    </location>
</feature>
<protein>
    <submittedName>
        <fullName evidence="2">Uncharacterized protein</fullName>
    </submittedName>
</protein>
<organism evidence="2 3">
    <name type="scientific">Streptomyces blastmyceticus</name>
    <dbReference type="NCBI Taxonomy" id="68180"/>
    <lineage>
        <taxon>Bacteria</taxon>
        <taxon>Bacillati</taxon>
        <taxon>Actinomycetota</taxon>
        <taxon>Actinomycetes</taxon>
        <taxon>Kitasatosporales</taxon>
        <taxon>Streptomycetaceae</taxon>
        <taxon>Streptomyces</taxon>
    </lineage>
</organism>
<evidence type="ECO:0000313" key="2">
    <source>
        <dbReference type="EMBL" id="GAA0332599.1"/>
    </source>
</evidence>
<evidence type="ECO:0000256" key="1">
    <source>
        <dbReference type="SAM" id="MobiDB-lite"/>
    </source>
</evidence>
<proteinExistence type="predicted"/>
<sequence>MRLGSYGAAGPFTPAGRCGEGPPGTIMDDMTTASITPDTTPFSFAQALRAIKVFAGAAVSVVLLGETSDKRAVRAV</sequence>
<gene>
    <name evidence="2" type="ORF">GCM10010319_05690</name>
</gene>
<comment type="caution">
    <text evidence="2">The sequence shown here is derived from an EMBL/GenBank/DDBJ whole genome shotgun (WGS) entry which is preliminary data.</text>
</comment>
<dbReference type="EMBL" id="BAAABW010000002">
    <property type="protein sequence ID" value="GAA0332599.1"/>
    <property type="molecule type" value="Genomic_DNA"/>
</dbReference>
<reference evidence="2 3" key="1">
    <citation type="journal article" date="2019" name="Int. J. Syst. Evol. Microbiol.">
        <title>The Global Catalogue of Microorganisms (GCM) 10K type strain sequencing project: providing services to taxonomists for standard genome sequencing and annotation.</title>
        <authorList>
            <consortium name="The Broad Institute Genomics Platform"/>
            <consortium name="The Broad Institute Genome Sequencing Center for Infectious Disease"/>
            <person name="Wu L."/>
            <person name="Ma J."/>
        </authorList>
    </citation>
    <scope>NUCLEOTIDE SEQUENCE [LARGE SCALE GENOMIC DNA]</scope>
    <source>
        <strain evidence="2 3">JCM 4565</strain>
    </source>
</reference>